<dbReference type="InterPro" id="IPR036890">
    <property type="entry name" value="HATPase_C_sf"/>
</dbReference>
<dbReference type="InterPro" id="IPR005467">
    <property type="entry name" value="His_kinase_dom"/>
</dbReference>
<organism evidence="10 11">
    <name type="scientific">Dyadobacter psychrotolerans</name>
    <dbReference type="NCBI Taxonomy" id="2541721"/>
    <lineage>
        <taxon>Bacteria</taxon>
        <taxon>Pseudomonadati</taxon>
        <taxon>Bacteroidota</taxon>
        <taxon>Cytophagia</taxon>
        <taxon>Cytophagales</taxon>
        <taxon>Spirosomataceae</taxon>
        <taxon>Dyadobacter</taxon>
    </lineage>
</organism>
<dbReference type="GO" id="GO:0005886">
    <property type="term" value="C:plasma membrane"/>
    <property type="evidence" value="ECO:0007669"/>
    <property type="project" value="TreeGrafter"/>
</dbReference>
<dbReference type="PANTHER" id="PTHR45436:SF5">
    <property type="entry name" value="SENSOR HISTIDINE KINASE TRCS"/>
    <property type="match status" value="1"/>
</dbReference>
<evidence type="ECO:0000256" key="2">
    <source>
        <dbReference type="ARBA" id="ARBA00012438"/>
    </source>
</evidence>
<keyword evidence="8" id="KW-0472">Membrane</keyword>
<sequence length="419" mass="48358">MKLFTRYNRINLTLMVLLFVLSGISYYFIINYVLIHELDEALEDYQLRIENYVVKQGTLPPVALMDETIVTYSKLNRLTTPIRRMETLRRLDTLENEWHNYRQKTYSQDVGGASFCVTLAKPIEGTKLLTRTVVAITILMLLVIIIASIVLNQVILRKLWQPFYTSLAAMKTFKLGKKQVPEFPLTNIEEFVFMNTLLEDTVTGAEADYQILKEFTENASHEIQTPLAIIRSKLDLVIQEEGLSEKQTLALSSIYSGIKRLTKLNQSLLLLAKIENHQFAGRENVDVEEKVNEKLDQFQEFWQNSKVQFTATIKPSAIHTNPELFDILLSNLISNAGRHNMENGFIFVNLDKNTFVIENTGSLSSLDSQKLYTRFYKESQHSQHNGLGLSIVKQICDQLDIEIKYSFVNNLHRFTLKWD</sequence>
<keyword evidence="11" id="KW-1185">Reference proteome</keyword>
<dbReference type="EC" id="2.7.13.3" evidence="2"/>
<accession>A0A4R5DMP9</accession>
<dbReference type="SUPFAM" id="SSF47384">
    <property type="entry name" value="Homodimeric domain of signal transducing histidine kinase"/>
    <property type="match status" value="1"/>
</dbReference>
<evidence type="ECO:0000313" key="11">
    <source>
        <dbReference type="Proteomes" id="UP000294850"/>
    </source>
</evidence>
<dbReference type="Pfam" id="PF00512">
    <property type="entry name" value="HisKA"/>
    <property type="match status" value="1"/>
</dbReference>
<comment type="catalytic activity">
    <reaction evidence="1">
        <text>ATP + protein L-histidine = ADP + protein N-phospho-L-histidine.</text>
        <dbReference type="EC" id="2.7.13.3"/>
    </reaction>
</comment>
<dbReference type="RefSeq" id="WP_131959983.1">
    <property type="nucleotide sequence ID" value="NZ_SMFL01000007.1"/>
</dbReference>
<evidence type="ECO:0000256" key="1">
    <source>
        <dbReference type="ARBA" id="ARBA00000085"/>
    </source>
</evidence>
<dbReference type="GO" id="GO:0000155">
    <property type="term" value="F:phosphorelay sensor kinase activity"/>
    <property type="evidence" value="ECO:0007669"/>
    <property type="project" value="InterPro"/>
</dbReference>
<dbReference type="InterPro" id="IPR003661">
    <property type="entry name" value="HisK_dim/P_dom"/>
</dbReference>
<dbReference type="PROSITE" id="PS50109">
    <property type="entry name" value="HIS_KIN"/>
    <property type="match status" value="1"/>
</dbReference>
<keyword evidence="4" id="KW-0808">Transferase</keyword>
<evidence type="ECO:0000256" key="4">
    <source>
        <dbReference type="ARBA" id="ARBA00022679"/>
    </source>
</evidence>
<name>A0A4R5DMP9_9BACT</name>
<evidence type="ECO:0000256" key="8">
    <source>
        <dbReference type="SAM" id="Phobius"/>
    </source>
</evidence>
<dbReference type="SMART" id="SM00387">
    <property type="entry name" value="HATPase_c"/>
    <property type="match status" value="1"/>
</dbReference>
<dbReference type="EMBL" id="SMFL01000007">
    <property type="protein sequence ID" value="TDE13261.1"/>
    <property type="molecule type" value="Genomic_DNA"/>
</dbReference>
<feature type="domain" description="Histidine kinase" evidence="9">
    <location>
        <begin position="218"/>
        <end position="405"/>
    </location>
</feature>
<evidence type="ECO:0000313" key="10">
    <source>
        <dbReference type="EMBL" id="TDE13261.1"/>
    </source>
</evidence>
<feature type="transmembrane region" description="Helical" evidence="8">
    <location>
        <begin position="12"/>
        <end position="35"/>
    </location>
</feature>
<reference evidence="10 11" key="1">
    <citation type="submission" date="2019-03" db="EMBL/GenBank/DDBJ databases">
        <title>Dyadobacter AR-3-6 sp. nov., isolated from arctic soil.</title>
        <authorList>
            <person name="Chaudhary D.K."/>
        </authorList>
    </citation>
    <scope>NUCLEOTIDE SEQUENCE [LARGE SCALE GENOMIC DNA]</scope>
    <source>
        <strain evidence="10 11">AR-3-6</strain>
    </source>
</reference>
<keyword evidence="6 10" id="KW-0418">Kinase</keyword>
<comment type="caution">
    <text evidence="10">The sequence shown here is derived from an EMBL/GenBank/DDBJ whole genome shotgun (WGS) entry which is preliminary data.</text>
</comment>
<dbReference type="SUPFAM" id="SSF55874">
    <property type="entry name" value="ATPase domain of HSP90 chaperone/DNA topoisomerase II/histidine kinase"/>
    <property type="match status" value="1"/>
</dbReference>
<evidence type="ECO:0000256" key="5">
    <source>
        <dbReference type="ARBA" id="ARBA00022692"/>
    </source>
</evidence>
<dbReference type="CDD" id="cd00082">
    <property type="entry name" value="HisKA"/>
    <property type="match status" value="1"/>
</dbReference>
<dbReference type="SMART" id="SM00388">
    <property type="entry name" value="HisKA"/>
    <property type="match status" value="1"/>
</dbReference>
<dbReference type="OrthoDB" id="1522504at2"/>
<gene>
    <name evidence="10" type="ORF">E0F88_19625</name>
</gene>
<dbReference type="InterPro" id="IPR003594">
    <property type="entry name" value="HATPase_dom"/>
</dbReference>
<keyword evidence="7 8" id="KW-1133">Transmembrane helix</keyword>
<keyword evidence="3" id="KW-0597">Phosphoprotein</keyword>
<dbReference type="InterPro" id="IPR036097">
    <property type="entry name" value="HisK_dim/P_sf"/>
</dbReference>
<evidence type="ECO:0000259" key="9">
    <source>
        <dbReference type="PROSITE" id="PS50109"/>
    </source>
</evidence>
<protein>
    <recommendedName>
        <fullName evidence="2">histidine kinase</fullName>
        <ecNumber evidence="2">2.7.13.3</ecNumber>
    </recommendedName>
</protein>
<dbReference type="InterPro" id="IPR050428">
    <property type="entry name" value="TCS_sensor_his_kinase"/>
</dbReference>
<dbReference type="Gene3D" id="1.10.287.130">
    <property type="match status" value="1"/>
</dbReference>
<evidence type="ECO:0000256" key="6">
    <source>
        <dbReference type="ARBA" id="ARBA00022777"/>
    </source>
</evidence>
<evidence type="ECO:0000256" key="7">
    <source>
        <dbReference type="ARBA" id="ARBA00022989"/>
    </source>
</evidence>
<dbReference type="Gene3D" id="3.30.565.10">
    <property type="entry name" value="Histidine kinase-like ATPase, C-terminal domain"/>
    <property type="match status" value="1"/>
</dbReference>
<dbReference type="Proteomes" id="UP000294850">
    <property type="component" value="Unassembled WGS sequence"/>
</dbReference>
<dbReference type="PANTHER" id="PTHR45436">
    <property type="entry name" value="SENSOR HISTIDINE KINASE YKOH"/>
    <property type="match status" value="1"/>
</dbReference>
<dbReference type="Pfam" id="PF02518">
    <property type="entry name" value="HATPase_c"/>
    <property type="match status" value="1"/>
</dbReference>
<evidence type="ECO:0000256" key="3">
    <source>
        <dbReference type="ARBA" id="ARBA00022553"/>
    </source>
</evidence>
<proteinExistence type="predicted"/>
<keyword evidence="5 8" id="KW-0812">Transmembrane</keyword>
<dbReference type="AlphaFoldDB" id="A0A4R5DMP9"/>
<feature type="transmembrane region" description="Helical" evidence="8">
    <location>
        <begin position="128"/>
        <end position="151"/>
    </location>
</feature>